<dbReference type="AlphaFoldDB" id="A0A183V505"/>
<evidence type="ECO:0000313" key="3">
    <source>
        <dbReference type="WBParaSite" id="TCNE_0001582601-mRNA-1"/>
    </source>
</evidence>
<reference evidence="3" key="1">
    <citation type="submission" date="2016-06" db="UniProtKB">
        <authorList>
            <consortium name="WormBaseParasite"/>
        </authorList>
    </citation>
    <scope>IDENTIFICATION</scope>
</reference>
<name>A0A183V505_TOXCA</name>
<proteinExistence type="predicted"/>
<dbReference type="Proteomes" id="UP000050794">
    <property type="component" value="Unassembled WGS sequence"/>
</dbReference>
<organism evidence="2 3">
    <name type="scientific">Toxocara canis</name>
    <name type="common">Canine roundworm</name>
    <dbReference type="NCBI Taxonomy" id="6265"/>
    <lineage>
        <taxon>Eukaryota</taxon>
        <taxon>Metazoa</taxon>
        <taxon>Ecdysozoa</taxon>
        <taxon>Nematoda</taxon>
        <taxon>Chromadorea</taxon>
        <taxon>Rhabditida</taxon>
        <taxon>Spirurina</taxon>
        <taxon>Ascaridomorpha</taxon>
        <taxon>Ascaridoidea</taxon>
        <taxon>Toxocaridae</taxon>
        <taxon>Toxocara</taxon>
    </lineage>
</organism>
<evidence type="ECO:0000313" key="2">
    <source>
        <dbReference type="Proteomes" id="UP000050794"/>
    </source>
</evidence>
<evidence type="ECO:0000313" key="1">
    <source>
        <dbReference type="EMBL" id="VDM47146.1"/>
    </source>
</evidence>
<keyword evidence="2" id="KW-1185">Reference proteome</keyword>
<dbReference type="EMBL" id="UYWY01023118">
    <property type="protein sequence ID" value="VDM47146.1"/>
    <property type="molecule type" value="Genomic_DNA"/>
</dbReference>
<reference evidence="1 2" key="2">
    <citation type="submission" date="2018-11" db="EMBL/GenBank/DDBJ databases">
        <authorList>
            <consortium name="Pathogen Informatics"/>
        </authorList>
    </citation>
    <scope>NUCLEOTIDE SEQUENCE [LARGE SCALE GENOMIC DNA]</scope>
</reference>
<dbReference type="WBParaSite" id="TCNE_0001582601-mRNA-1">
    <property type="protein sequence ID" value="TCNE_0001582601-mRNA-1"/>
    <property type="gene ID" value="TCNE_0001582601"/>
</dbReference>
<protein>
    <submittedName>
        <fullName evidence="3">Secreted protein</fullName>
    </submittedName>
</protein>
<sequence>MSCRTITWLISGCAAVGLSKTDKPDKTIRITVHASSSYGGLFYVAQHFYGVAFFFECFHRKRHGAAAPRGMPLLMGQLGLSVFSYGD</sequence>
<gene>
    <name evidence="1" type="ORF">TCNE_LOCUS15825</name>
</gene>
<accession>A0A183V505</accession>